<dbReference type="InterPro" id="IPR050833">
    <property type="entry name" value="Poly_Biosynth_Transport"/>
</dbReference>
<evidence type="ECO:0000256" key="6">
    <source>
        <dbReference type="SAM" id="Phobius"/>
    </source>
</evidence>
<dbReference type="OrthoDB" id="112053at2157"/>
<feature type="transmembrane region" description="Helical" evidence="6">
    <location>
        <begin position="374"/>
        <end position="391"/>
    </location>
</feature>
<feature type="transmembrane region" description="Helical" evidence="6">
    <location>
        <begin position="40"/>
        <end position="62"/>
    </location>
</feature>
<dbReference type="GO" id="GO:0005886">
    <property type="term" value="C:plasma membrane"/>
    <property type="evidence" value="ECO:0007669"/>
    <property type="project" value="UniProtKB-SubCell"/>
</dbReference>
<keyword evidence="8" id="KW-1185">Reference proteome</keyword>
<accession>A0A7D5KJS9</accession>
<feature type="transmembrane region" description="Helical" evidence="6">
    <location>
        <begin position="109"/>
        <end position="130"/>
    </location>
</feature>
<dbReference type="PANTHER" id="PTHR30250">
    <property type="entry name" value="PST FAMILY PREDICTED COLANIC ACID TRANSPORTER"/>
    <property type="match status" value="1"/>
</dbReference>
<keyword evidence="2" id="KW-1003">Cell membrane</keyword>
<dbReference type="Proteomes" id="UP000509750">
    <property type="component" value="Chromosome"/>
</dbReference>
<evidence type="ECO:0000256" key="1">
    <source>
        <dbReference type="ARBA" id="ARBA00004651"/>
    </source>
</evidence>
<evidence type="ECO:0000256" key="4">
    <source>
        <dbReference type="ARBA" id="ARBA00022989"/>
    </source>
</evidence>
<proteinExistence type="predicted"/>
<dbReference type="PANTHER" id="PTHR30250:SF28">
    <property type="entry name" value="POLYSACCHARIDE BIOSYNTHESIS PROTEIN"/>
    <property type="match status" value="1"/>
</dbReference>
<keyword evidence="3 6" id="KW-0812">Transmembrane</keyword>
<sequence>MRIGQTSFTGFVSQFSASVVGFIATIYITRNLGSAVFGEYMLVIALVIWLQVIGILGIENAVTKRLSETGESDPYLTTGAGLVLAAFVVLSVVVLTFSKQVNSYIGEPVAVYILGLLLAGMAFKFVTAALSGQHKVHVAALLQPVDRTVRSVLQILAVFFGLGLVGLLAGYVIAGIVATLVGLVYLSVGIELPERRHLKGITSYARYAWLGKFSSRAFSSMDTVVLGLFVTSSYIGYYEVAWNLASMLAIFSVAIAQALFPEMSRAASEGDPDRVGSFVADGLSYTGLFLIPGLVGSLLVGDLVLRVYGNEFQQATTVLVVLVVARLVYEYGNQFLNGLNGLDRPDLAFRVNAVFVIANVGLNVSLIAAFGWTGAAIATALSAVVTAVFAYRSFTHLVSVDLPLIEISKQWIAAAGMAVVVYAGRLVLPNRVLVGVALVGVGAVSYLLLLVVLSGDFRATVRRNLPLEA</sequence>
<protein>
    <submittedName>
        <fullName evidence="7">Oligosaccharide flippase family protein</fullName>
    </submittedName>
</protein>
<feature type="transmembrane region" description="Helical" evidence="6">
    <location>
        <begin position="175"/>
        <end position="192"/>
    </location>
</feature>
<evidence type="ECO:0000313" key="7">
    <source>
        <dbReference type="EMBL" id="QLG26095.1"/>
    </source>
</evidence>
<name>A0A7D5KJS9_9EURY</name>
<dbReference type="EMBL" id="CP058529">
    <property type="protein sequence ID" value="QLG26095.1"/>
    <property type="molecule type" value="Genomic_DNA"/>
</dbReference>
<dbReference type="Pfam" id="PF01943">
    <property type="entry name" value="Polysacc_synt"/>
    <property type="match status" value="1"/>
</dbReference>
<keyword evidence="5 6" id="KW-0472">Membrane</keyword>
<dbReference type="GeneID" id="56027251"/>
<feature type="transmembrane region" description="Helical" evidence="6">
    <location>
        <begin position="434"/>
        <end position="453"/>
    </location>
</feature>
<reference evidence="7 8" key="1">
    <citation type="submission" date="2020-07" db="EMBL/GenBank/DDBJ databases">
        <title>Gai3-2, isolated from salt lake.</title>
        <authorList>
            <person name="Cui H."/>
            <person name="Shi X."/>
        </authorList>
    </citation>
    <scope>NUCLEOTIDE SEQUENCE [LARGE SCALE GENOMIC DNA]</scope>
    <source>
        <strain evidence="7 8">Gai3-2</strain>
    </source>
</reference>
<dbReference type="KEGG" id="halg:HUG10_00420"/>
<feature type="transmembrane region" description="Helical" evidence="6">
    <location>
        <begin position="411"/>
        <end position="428"/>
    </location>
</feature>
<comment type="subcellular location">
    <subcellularLocation>
        <location evidence="1">Cell membrane</location>
        <topology evidence="1">Multi-pass membrane protein</topology>
    </subcellularLocation>
</comment>
<gene>
    <name evidence="7" type="ORF">HUG10_00420</name>
</gene>
<evidence type="ECO:0000256" key="5">
    <source>
        <dbReference type="ARBA" id="ARBA00023136"/>
    </source>
</evidence>
<keyword evidence="4 6" id="KW-1133">Transmembrane helix</keyword>
<dbReference type="InterPro" id="IPR002797">
    <property type="entry name" value="Polysacc_synth"/>
</dbReference>
<dbReference type="AlphaFoldDB" id="A0A7D5KJS9"/>
<evidence type="ECO:0000256" key="3">
    <source>
        <dbReference type="ARBA" id="ARBA00022692"/>
    </source>
</evidence>
<evidence type="ECO:0000313" key="8">
    <source>
        <dbReference type="Proteomes" id="UP000509750"/>
    </source>
</evidence>
<organism evidence="7 8">
    <name type="scientific">Halorarum halophilum</name>
    <dbReference type="NCBI Taxonomy" id="2743090"/>
    <lineage>
        <taxon>Archaea</taxon>
        <taxon>Methanobacteriati</taxon>
        <taxon>Methanobacteriota</taxon>
        <taxon>Stenosarchaea group</taxon>
        <taxon>Halobacteria</taxon>
        <taxon>Halobacteriales</taxon>
        <taxon>Haloferacaceae</taxon>
        <taxon>Halorarum</taxon>
    </lineage>
</organism>
<evidence type="ECO:0000256" key="2">
    <source>
        <dbReference type="ARBA" id="ARBA00022475"/>
    </source>
</evidence>
<dbReference type="RefSeq" id="WP_179167670.1">
    <property type="nucleotide sequence ID" value="NZ_CP058529.1"/>
</dbReference>
<feature type="transmembrane region" description="Helical" evidence="6">
    <location>
        <begin position="282"/>
        <end position="300"/>
    </location>
</feature>
<feature type="transmembrane region" description="Helical" evidence="6">
    <location>
        <begin position="7"/>
        <end position="28"/>
    </location>
</feature>
<feature type="transmembrane region" description="Helical" evidence="6">
    <location>
        <begin position="241"/>
        <end position="261"/>
    </location>
</feature>
<feature type="transmembrane region" description="Helical" evidence="6">
    <location>
        <begin position="312"/>
        <end position="329"/>
    </location>
</feature>
<feature type="transmembrane region" description="Helical" evidence="6">
    <location>
        <begin position="74"/>
        <end position="97"/>
    </location>
</feature>